<dbReference type="Proteomes" id="UP000289954">
    <property type="component" value="Unassembled WGS sequence"/>
</dbReference>
<accession>A0A402DVM9</accession>
<evidence type="ECO:0000313" key="3">
    <source>
        <dbReference type="Proteomes" id="UP000289954"/>
    </source>
</evidence>
<organism evidence="2 3">
    <name type="scientific">Cellulomonas biazotea</name>
    <dbReference type="NCBI Taxonomy" id="1709"/>
    <lineage>
        <taxon>Bacteria</taxon>
        <taxon>Bacillati</taxon>
        <taxon>Actinomycetota</taxon>
        <taxon>Actinomycetes</taxon>
        <taxon>Micrococcales</taxon>
        <taxon>Cellulomonadaceae</taxon>
        <taxon>Cellulomonas</taxon>
    </lineage>
</organism>
<evidence type="ECO:0000313" key="2">
    <source>
        <dbReference type="EMBL" id="GCE78168.1"/>
    </source>
</evidence>
<dbReference type="EMBL" id="BIMR01000327">
    <property type="protein sequence ID" value="GCE78168.1"/>
    <property type="molecule type" value="Genomic_DNA"/>
</dbReference>
<name>A0A402DVM9_9CELL</name>
<protein>
    <submittedName>
        <fullName evidence="2">Uncharacterized protein</fullName>
    </submittedName>
</protein>
<dbReference type="RefSeq" id="WP_130782818.1">
    <property type="nucleotide sequence ID" value="NZ_BIMR01000327.1"/>
</dbReference>
<keyword evidence="3" id="KW-1185">Reference proteome</keyword>
<sequence length="510" mass="52227">MTDLGHLLAGTENGIARVRAGAVPAPGVVSRTVQRVRRRRGLRHTRDTALGVVLAGAMGSAAWWAGASPDATPPAGTPSTSSVPSASPSPTPGAHSAAAPVAVAVPQPVPAGVLDATTPGWILSVSTQVRPGTMDVWTDEDSRTVLHLVSPTGERTTLLHLSLPWTSVSVLDWEAGRSQALVALAGRDVEGPVFGTLDLRTGELAALPRLDWMHQYVGRAGTGDTLWLTAPAPAGVDPERASPMYPPPVRVVNDEASAGAEGDPLAAVPYGEGAGIRLVAAAPDGQVRDLGESGLRRPTVSPDGAWAVVVDTAGAPHAVDVATGERHALTGLPTDPGCLDAGWSGDHEVLVACPVPGTTRYELRGHDVARTAGSGPAEPRLVATTDTAVRDAWPLGDGRLGLGLVVQPDPCDVVSDPAVLDAGVVTPVTGQWGDADHGGTLVFAAGAVHTHLNGCYAGGRSGPQRDVRTDLTTGAVTTFGWLDDGHVDDPDVVAADGWWDQASGSFVVGR</sequence>
<reference evidence="2 3" key="1">
    <citation type="submission" date="2019-01" db="EMBL/GenBank/DDBJ databases">
        <title>Draft genome sequence of Cellulomonas takizawaensis strain TKZ-21.</title>
        <authorList>
            <person name="Yamamura H."/>
            <person name="Hayashi T."/>
            <person name="Hamada M."/>
            <person name="Serisawa Y."/>
            <person name="Matsuyama K."/>
            <person name="Nakagawa Y."/>
            <person name="Otoguro M."/>
            <person name="Yanagida F."/>
            <person name="Hayakawa M."/>
        </authorList>
    </citation>
    <scope>NUCLEOTIDE SEQUENCE [LARGE SCALE GENOMIC DNA]</scope>
    <source>
        <strain evidence="2 3">NBRC12680</strain>
    </source>
</reference>
<gene>
    <name evidence="2" type="ORF">CBZ_32240</name>
</gene>
<proteinExistence type="predicted"/>
<feature type="region of interest" description="Disordered" evidence="1">
    <location>
        <begin position="68"/>
        <end position="99"/>
    </location>
</feature>
<comment type="caution">
    <text evidence="2">The sequence shown here is derived from an EMBL/GenBank/DDBJ whole genome shotgun (WGS) entry which is preliminary data.</text>
</comment>
<dbReference type="OrthoDB" id="4816256at2"/>
<dbReference type="AlphaFoldDB" id="A0A402DVM9"/>
<evidence type="ECO:0000256" key="1">
    <source>
        <dbReference type="SAM" id="MobiDB-lite"/>
    </source>
</evidence>
<feature type="compositionally biased region" description="Low complexity" evidence="1">
    <location>
        <begin position="77"/>
        <end position="99"/>
    </location>
</feature>
<dbReference type="SUPFAM" id="SSF82171">
    <property type="entry name" value="DPP6 N-terminal domain-like"/>
    <property type="match status" value="1"/>
</dbReference>